<gene>
    <name evidence="2" type="ORF">JOF53_000341</name>
</gene>
<dbReference type="RefSeq" id="WP_086785099.1">
    <property type="nucleotide sequence ID" value="NZ_JAGIOO010000001.1"/>
</dbReference>
<dbReference type="PANTHER" id="PTHR43162:SF1">
    <property type="entry name" value="PRESTALK A DIFFERENTIATION PROTEIN A"/>
    <property type="match status" value="1"/>
</dbReference>
<evidence type="ECO:0000313" key="3">
    <source>
        <dbReference type="Proteomes" id="UP001519363"/>
    </source>
</evidence>
<sequence length="289" mass="30544">MILVTGASGTVGGEVLRQLLAAGAPVRALTRDPARAGLPEAAEVVRGDLTDPASLAGVFDGVDRVFLAPAFAAARAAEEVLALATTAGVRHVVVLSSGAVEEDEPGYGEPGYHHADEVVVERAVAAAGVTWTYVRAGEFMANTLEWAEAIRTTGVVRSPFGKVASSMVHEADIAAVAVAALLEEGHHGRKYLLTGPGLVSPPEQLAALGAALGRELRFEHSTPEQARAEWQAQGYPQDFIDWMLGPAEHPVRAEDLVGEGPLSKDVEQVLGRPARSYRDWAHDHVGDFR</sequence>
<reference evidence="2 3" key="1">
    <citation type="submission" date="2021-03" db="EMBL/GenBank/DDBJ databases">
        <title>Sequencing the genomes of 1000 actinobacteria strains.</title>
        <authorList>
            <person name="Klenk H.-P."/>
        </authorList>
    </citation>
    <scope>NUCLEOTIDE SEQUENCE [LARGE SCALE GENOMIC DNA]</scope>
    <source>
        <strain evidence="2 3">DSM 44580</strain>
    </source>
</reference>
<dbReference type="EMBL" id="JAGIOO010000001">
    <property type="protein sequence ID" value="MBP2471469.1"/>
    <property type="molecule type" value="Genomic_DNA"/>
</dbReference>
<dbReference type="InterPro" id="IPR051604">
    <property type="entry name" value="Ergot_Alk_Oxidoreductase"/>
</dbReference>
<keyword evidence="3" id="KW-1185">Reference proteome</keyword>
<dbReference type="PANTHER" id="PTHR43162">
    <property type="match status" value="1"/>
</dbReference>
<evidence type="ECO:0000313" key="2">
    <source>
        <dbReference type="EMBL" id="MBP2471469.1"/>
    </source>
</evidence>
<dbReference type="SUPFAM" id="SSF51735">
    <property type="entry name" value="NAD(P)-binding Rossmann-fold domains"/>
    <property type="match status" value="1"/>
</dbReference>
<accession>A0ABS5A4G7</accession>
<comment type="caution">
    <text evidence="2">The sequence shown here is derived from an EMBL/GenBank/DDBJ whole genome shotgun (WGS) entry which is preliminary data.</text>
</comment>
<dbReference type="Gene3D" id="3.40.50.720">
    <property type="entry name" value="NAD(P)-binding Rossmann-like Domain"/>
    <property type="match status" value="1"/>
</dbReference>
<feature type="domain" description="NmrA-like" evidence="1">
    <location>
        <begin position="2"/>
        <end position="225"/>
    </location>
</feature>
<organism evidence="2 3">
    <name type="scientific">Crossiella equi</name>
    <dbReference type="NCBI Taxonomy" id="130796"/>
    <lineage>
        <taxon>Bacteria</taxon>
        <taxon>Bacillati</taxon>
        <taxon>Actinomycetota</taxon>
        <taxon>Actinomycetes</taxon>
        <taxon>Pseudonocardiales</taxon>
        <taxon>Pseudonocardiaceae</taxon>
        <taxon>Crossiella</taxon>
    </lineage>
</organism>
<proteinExistence type="predicted"/>
<name>A0ABS5A4G7_9PSEU</name>
<protein>
    <submittedName>
        <fullName evidence="2">Uncharacterized protein YbjT (DUF2867 family)</fullName>
    </submittedName>
</protein>
<evidence type="ECO:0000259" key="1">
    <source>
        <dbReference type="Pfam" id="PF05368"/>
    </source>
</evidence>
<dbReference type="Pfam" id="PF05368">
    <property type="entry name" value="NmrA"/>
    <property type="match status" value="1"/>
</dbReference>
<dbReference type="Proteomes" id="UP001519363">
    <property type="component" value="Unassembled WGS sequence"/>
</dbReference>
<dbReference type="Gene3D" id="3.90.25.10">
    <property type="entry name" value="UDP-galactose 4-epimerase, domain 1"/>
    <property type="match status" value="1"/>
</dbReference>
<dbReference type="InterPro" id="IPR008030">
    <property type="entry name" value="NmrA-like"/>
</dbReference>
<dbReference type="InterPro" id="IPR036291">
    <property type="entry name" value="NAD(P)-bd_dom_sf"/>
</dbReference>